<keyword evidence="2" id="KW-1185">Reference proteome</keyword>
<reference evidence="1 2" key="1">
    <citation type="submission" date="2024-09" db="EMBL/GenBank/DDBJ databases">
        <authorList>
            <person name="Zhang Z.-H."/>
        </authorList>
    </citation>
    <scope>NUCLEOTIDE SEQUENCE [LARGE SCALE GENOMIC DNA]</scope>
    <source>
        <strain evidence="1 2">HHTR114</strain>
    </source>
</reference>
<organism evidence="1 2">
    <name type="scientific">Hyphococcus aureus</name>
    <dbReference type="NCBI Taxonomy" id="2666033"/>
    <lineage>
        <taxon>Bacteria</taxon>
        <taxon>Pseudomonadati</taxon>
        <taxon>Pseudomonadota</taxon>
        <taxon>Alphaproteobacteria</taxon>
        <taxon>Parvularculales</taxon>
        <taxon>Parvularculaceae</taxon>
        <taxon>Hyphococcus</taxon>
    </lineage>
</organism>
<proteinExistence type="predicted"/>
<name>A0ABW1KY15_9PROT</name>
<dbReference type="RefSeq" id="WP_379879207.1">
    <property type="nucleotide sequence ID" value="NZ_JBHPON010000001.1"/>
</dbReference>
<dbReference type="Proteomes" id="UP001596116">
    <property type="component" value="Unassembled WGS sequence"/>
</dbReference>
<dbReference type="EMBL" id="JBHPON010000001">
    <property type="protein sequence ID" value="MFC6035472.1"/>
    <property type="molecule type" value="Genomic_DNA"/>
</dbReference>
<evidence type="ECO:0000313" key="1">
    <source>
        <dbReference type="EMBL" id="MFC6035472.1"/>
    </source>
</evidence>
<sequence length="51" mass="5625">MDACLVFIAKLRCIPNFNVICGYCIADASLDEGPNDGGLIFSIELCFYYVI</sequence>
<comment type="caution">
    <text evidence="1">The sequence shown here is derived from an EMBL/GenBank/DDBJ whole genome shotgun (WGS) entry which is preliminary data.</text>
</comment>
<protein>
    <submittedName>
        <fullName evidence="1">Uncharacterized protein</fullName>
    </submittedName>
</protein>
<accession>A0ABW1KY15</accession>
<evidence type="ECO:0000313" key="2">
    <source>
        <dbReference type="Proteomes" id="UP001596116"/>
    </source>
</evidence>
<gene>
    <name evidence="1" type="ORF">ACFMB1_07960</name>
</gene>